<evidence type="ECO:0000313" key="4">
    <source>
        <dbReference type="Proteomes" id="UP001338125"/>
    </source>
</evidence>
<evidence type="ECO:0000256" key="1">
    <source>
        <dbReference type="SAM" id="MobiDB-lite"/>
    </source>
</evidence>
<dbReference type="Pfam" id="PF13350">
    <property type="entry name" value="Y_phosphatase3"/>
    <property type="match status" value="1"/>
</dbReference>
<comment type="caution">
    <text evidence="3">The sequence shown here is derived from an EMBL/GenBank/DDBJ whole genome shotgun (WGS) entry which is preliminary data.</text>
</comment>
<protein>
    <submittedName>
        <fullName evidence="3">Tyrosine-protein phosphatase-like protein</fullName>
    </submittedName>
</protein>
<dbReference type="InterPro" id="IPR016130">
    <property type="entry name" value="Tyr_Pase_AS"/>
</dbReference>
<reference evidence="3 4" key="1">
    <citation type="submission" date="2024-01" db="EMBL/GenBank/DDBJ databases">
        <title>Complete genome of Cladobotryum mycophilum ATHUM6906.</title>
        <authorList>
            <person name="Christinaki A.C."/>
            <person name="Myridakis A.I."/>
            <person name="Kouvelis V.N."/>
        </authorList>
    </citation>
    <scope>NUCLEOTIDE SEQUENCE [LARGE SCALE GENOMIC DNA]</scope>
    <source>
        <strain evidence="3 4">ATHUM6906</strain>
    </source>
</reference>
<dbReference type="Gene3D" id="3.90.190.10">
    <property type="entry name" value="Protein tyrosine phosphatase superfamily"/>
    <property type="match status" value="1"/>
</dbReference>
<evidence type="ECO:0000259" key="2">
    <source>
        <dbReference type="PROSITE" id="PS50056"/>
    </source>
</evidence>
<dbReference type="InterPro" id="IPR029021">
    <property type="entry name" value="Prot-tyrosine_phosphatase-like"/>
</dbReference>
<accession>A0ABR0T4W1</accession>
<dbReference type="SUPFAM" id="SSF52799">
    <property type="entry name" value="(Phosphotyrosine protein) phosphatases II"/>
    <property type="match status" value="1"/>
</dbReference>
<organism evidence="3 4">
    <name type="scientific">Cladobotryum mycophilum</name>
    <dbReference type="NCBI Taxonomy" id="491253"/>
    <lineage>
        <taxon>Eukaryota</taxon>
        <taxon>Fungi</taxon>
        <taxon>Dikarya</taxon>
        <taxon>Ascomycota</taxon>
        <taxon>Pezizomycotina</taxon>
        <taxon>Sordariomycetes</taxon>
        <taxon>Hypocreomycetidae</taxon>
        <taxon>Hypocreales</taxon>
        <taxon>Hypocreaceae</taxon>
        <taxon>Cladobotryum</taxon>
    </lineage>
</organism>
<dbReference type="PROSITE" id="PS00383">
    <property type="entry name" value="TYR_PHOSPHATASE_1"/>
    <property type="match status" value="1"/>
</dbReference>
<feature type="region of interest" description="Disordered" evidence="1">
    <location>
        <begin position="63"/>
        <end position="85"/>
    </location>
</feature>
<dbReference type="EMBL" id="JAVFKD010000001">
    <property type="protein sequence ID" value="KAK5999065.1"/>
    <property type="molecule type" value="Genomic_DNA"/>
</dbReference>
<sequence length="271" mass="29005">MTNPSPPFLNVPDLPNLRDLSVAHPSTLRPGILLRSANPPRSPSQALSSLAISAVFDLRSDPEIENGPGLRDPAAPQAWLPDGPPEDYSPEAIALRFGHYAAEDSTAGFVEAYRTILLDAGPSFGRILSHIVSRADPNEGPVLIHCTAGKDRTGVLCALILSLCGVSDEDIAAEYALTEIGLAPAKPGMVKRLLAIPSFTHGIEGAERLLSARPENMLATLQMIRQKYGSAEEYIVNECKLSPQDVARLRRTFMLNTSAADSSCSTPRASL</sequence>
<dbReference type="InterPro" id="IPR000387">
    <property type="entry name" value="Tyr_Pase_dom"/>
</dbReference>
<dbReference type="Proteomes" id="UP001338125">
    <property type="component" value="Unassembled WGS sequence"/>
</dbReference>
<dbReference type="PANTHER" id="PTHR31126">
    <property type="entry name" value="TYROSINE-PROTEIN PHOSPHATASE"/>
    <property type="match status" value="1"/>
</dbReference>
<dbReference type="InterPro" id="IPR026893">
    <property type="entry name" value="Tyr/Ser_Pase_IphP-type"/>
</dbReference>
<name>A0ABR0T4W1_9HYPO</name>
<dbReference type="PROSITE" id="PS50056">
    <property type="entry name" value="TYR_PHOSPHATASE_2"/>
    <property type="match status" value="1"/>
</dbReference>
<dbReference type="PANTHER" id="PTHR31126:SF1">
    <property type="entry name" value="TYROSINE SPECIFIC PROTEIN PHOSPHATASES DOMAIN-CONTAINING PROTEIN"/>
    <property type="match status" value="1"/>
</dbReference>
<feature type="domain" description="Tyrosine specific protein phosphatases" evidence="2">
    <location>
        <begin position="122"/>
        <end position="180"/>
    </location>
</feature>
<proteinExistence type="predicted"/>
<evidence type="ECO:0000313" key="3">
    <source>
        <dbReference type="EMBL" id="KAK5999065.1"/>
    </source>
</evidence>
<gene>
    <name evidence="3" type="ORF">PT974_01453</name>
</gene>
<keyword evidence="4" id="KW-1185">Reference proteome</keyword>